<keyword evidence="8" id="KW-1185">Reference proteome</keyword>
<evidence type="ECO:0000256" key="1">
    <source>
        <dbReference type="ARBA" id="ARBA00022679"/>
    </source>
</evidence>
<feature type="domain" description="AAA+ ATPase" evidence="6">
    <location>
        <begin position="1041"/>
        <end position="1387"/>
    </location>
</feature>
<evidence type="ECO:0000256" key="4">
    <source>
        <dbReference type="SAM" id="Coils"/>
    </source>
</evidence>
<feature type="compositionally biased region" description="Basic and acidic residues" evidence="5">
    <location>
        <begin position="223"/>
        <end position="232"/>
    </location>
</feature>
<feature type="compositionally biased region" description="Basic and acidic residues" evidence="5">
    <location>
        <begin position="793"/>
        <end position="818"/>
    </location>
</feature>
<dbReference type="PANTHER" id="PTHR23359">
    <property type="entry name" value="NUCLEOTIDE KINASE"/>
    <property type="match status" value="1"/>
</dbReference>
<feature type="region of interest" description="Disordered" evidence="5">
    <location>
        <begin position="223"/>
        <end position="253"/>
    </location>
</feature>
<dbReference type="EMBL" id="PZQS01000006">
    <property type="protein sequence ID" value="PVD28907.1"/>
    <property type="molecule type" value="Genomic_DNA"/>
</dbReference>
<feature type="region of interest" description="Disordered" evidence="5">
    <location>
        <begin position="761"/>
        <end position="818"/>
    </location>
</feature>
<keyword evidence="4" id="KW-0175">Coiled coil</keyword>
<feature type="compositionally biased region" description="Acidic residues" evidence="5">
    <location>
        <begin position="233"/>
        <end position="253"/>
    </location>
</feature>
<comment type="caution">
    <text evidence="7">The sequence shown here is derived from an EMBL/GenBank/DDBJ whole genome shotgun (WGS) entry which is preliminary data.</text>
</comment>
<dbReference type="GO" id="GO:0006139">
    <property type="term" value="P:nucleobase-containing compound metabolic process"/>
    <property type="evidence" value="ECO:0007669"/>
    <property type="project" value="InterPro"/>
</dbReference>
<evidence type="ECO:0000259" key="6">
    <source>
        <dbReference type="SMART" id="SM00382"/>
    </source>
</evidence>
<dbReference type="InterPro" id="IPR033768">
    <property type="entry name" value="Hydin_ADK"/>
</dbReference>
<dbReference type="InterPro" id="IPR000850">
    <property type="entry name" value="Adenylat/UMP-CMP_kin"/>
</dbReference>
<evidence type="ECO:0000313" key="7">
    <source>
        <dbReference type="EMBL" id="PVD28907.1"/>
    </source>
</evidence>
<feature type="compositionally biased region" description="Basic and acidic residues" evidence="5">
    <location>
        <begin position="761"/>
        <end position="781"/>
    </location>
</feature>
<evidence type="ECO:0000256" key="3">
    <source>
        <dbReference type="ARBA" id="ARBA00022777"/>
    </source>
</evidence>
<feature type="region of interest" description="Disordered" evidence="5">
    <location>
        <begin position="526"/>
        <end position="614"/>
    </location>
</feature>
<dbReference type="GO" id="GO:0005524">
    <property type="term" value="F:ATP binding"/>
    <property type="evidence" value="ECO:0007669"/>
    <property type="project" value="InterPro"/>
</dbReference>
<dbReference type="InterPro" id="IPR003593">
    <property type="entry name" value="AAA+_ATPase"/>
</dbReference>
<evidence type="ECO:0000256" key="5">
    <source>
        <dbReference type="SAM" id="MobiDB-lite"/>
    </source>
</evidence>
<dbReference type="Pfam" id="PF17213">
    <property type="entry name" value="Hydin_ADK"/>
    <property type="match status" value="1"/>
</dbReference>
<feature type="compositionally biased region" description="Acidic residues" evidence="5">
    <location>
        <begin position="1096"/>
        <end position="1124"/>
    </location>
</feature>
<dbReference type="OrthoDB" id="439792at2759"/>
<evidence type="ECO:0000256" key="2">
    <source>
        <dbReference type="ARBA" id="ARBA00022741"/>
    </source>
</evidence>
<sequence>MTDESVQMDIMEHKERRSITQAPGETYITNLDAVSVADPSHVPDEIKAMLKNMDADPFSEDETELRFLLSKPTCFIILGKPGVGKTALARRLAQEWKCVLINSTDILLENMELHTEMGQRCAEMLTRGEAVPENIVIQLIKEKIDSPEVAHHGYVLDDFPCMSEATLTIHDQLELVKSWKLKPDFIINIRLPDKDLERRLLGQKVDPVTGDIYTREVYAPEKPVKPITKKEGEEEEEEEEEHAEEEEMEEEEHLAELPVEILERLIRRPEDMQQQVEKEITYFKENMLRLIEDYMADHNQQYLVELDGNQPLDILLKQVIQKMNCFVVRPAAAPILLQGEEEEETPEDIDTDELMRSLASRKMLAPRFRWRRSRWLRYCPVALFEGSKVLGKPDHAVSFLDKMYCFSSPEAMEKFMRNPRPYLLPPQPRPPCKIVVLGPPVSGKSSVCALLAQKYNAKVLKVEEIIKPSLKEEKEKLLHKVKTETTEAAIQAIKTKIKEQLEAEMQAKEEAARLAAEIAAKEAEERAAVEAKEKEEQEERSKTEVKDNMETDKLEEEEPVPPPEPTEPVPPPEPTEPVPPPEPTEPVPPPEPTEPVPPSEPEEPVPPPEPEVDATHPEVVSMVTAAVAEAEKQEITLPAEVIVELMEAAIADAEHKMANEQPSGPLKGGWILDNFPSTREQWNVCIEKNLLPDDVIELNDTSENGMFLTTRYYTVNRDYIVGKAQERLMLAEMEKQRIAEEKRRQEEEERRIAEELRKAEEEAKRAEEEAKQAEEKAKQAEEAGQEANDGQLNEEKDPAEKDPAEKDQEVEDESAKVKENIEEKAVEKIEEVEIKTDVAPKEKTPGASLEMEGAIDVLVDQDTDEIKIPEGPEMELYYKQRQEYDKELETVNGIISGGTSLEPLVINICSRSLEEILEEITQGIESGLIYRGGAYSSADQEEEEMEATGEKKKKRRQNLRLKIQRYLAEVNPSRNPKKPLGESSFFCPVTLKETNVLFPGDPENAVRYREKLYYFSSSDTRDQFLQNPLSYISKDKPLQPPPLRLVILGPRGSGKTLHGRHLAEKLGLFHIAFTERLQELIIAKTKKKIGPKYEEGEKEAEEEEEVESGDEEDVKEKTEDDGEDENKSVKLSPDAVEGATDATAEEAEVELTEMEEAIKSSLEANESLAPEFLETIVPQWWHKEPFKSTGFILEEFPRSPEEARFLSENGLFPDAAIILRVSDGDVIGRLLPPKMDKWRAKRDKMLEKKKRKKDKAKKKRDAAIQKRREELLKEREERQAERAVRRVTLITRMKDEAANEEGEEDEEEEDIEAILAEEFEAKAEEEEEEEELEPDAMERMRNELTEAYEDQNSKVESVQAGETLTELLIPKLIIEAGRKNHIVRYILNKKLKPYVEFRQSLFERVYPISEQLAQQMIRTGYKQPSCFGRWCPVKLHEGDCIQPMNGPGYASYPCIYRQHIYYLSSKSARDTFVANPLTYLKQPSPKPVVPIRIAIIGPPKSGKTTLSNRFVEEYGVVRLSIGEAMRRVLQTQPKSELAQLMNQCLYQGKVVPDELQVQSLEVCLLDMNCQTRGYVLDGYPITKKQVDLMNQRSIIPVRVIELEMNSNEVMVRGTKDRLSPARTFPMHDSAQILQTKLMSFKNAEQEVHDWYENEHMNIMKIDALQSKWMIWNRALEIVQAAVIQIQTYLQRIDQGKAASIADMCIRPTEFEQRVGDFGQYCPVSLALYGELIDCATKRELTYAAEFRGHYYKMKGKKELDQFLADAEAYVPPRAPRKLPPPELLPKRRRPEEVKSLRETELQGYCPVTFLDGKCMYEAIVPGDPDLIVEYKDKVYYLESEEKLLKFMSLPEKYWNLKLPHKLPPHKKPMPLTGLPMLGYMEQGVATALIAALTAAGNFKPKYPFISSTRSALLYVAYHLKAFNPKSSDYIRKKYKQKLRQFEETCNLIRYLGNNMTVRYRDPSERPADFDSKMEVFFALKGTEPTPTWIA</sequence>
<feature type="region of interest" description="Disordered" evidence="5">
    <location>
        <begin position="1091"/>
        <end position="1144"/>
    </location>
</feature>
<keyword evidence="1" id="KW-0808">Transferase</keyword>
<feature type="domain" description="AAA+ ATPase" evidence="6">
    <location>
        <begin position="71"/>
        <end position="369"/>
    </location>
</feature>
<dbReference type="GO" id="GO:0019205">
    <property type="term" value="F:nucleobase-containing compound kinase activity"/>
    <property type="evidence" value="ECO:0007669"/>
    <property type="project" value="InterPro"/>
</dbReference>
<dbReference type="Proteomes" id="UP000245119">
    <property type="component" value="Linkage Group LG6"/>
</dbReference>
<dbReference type="Pfam" id="PF00406">
    <property type="entry name" value="ADK"/>
    <property type="match status" value="2"/>
</dbReference>
<evidence type="ECO:0000313" key="8">
    <source>
        <dbReference type="Proteomes" id="UP000245119"/>
    </source>
</evidence>
<keyword evidence="2" id="KW-0547">Nucleotide-binding</keyword>
<dbReference type="STRING" id="400727.A0A2T7P657"/>
<dbReference type="SMART" id="SM00382">
    <property type="entry name" value="AAA"/>
    <property type="match status" value="2"/>
</dbReference>
<name>A0A2T7P657_POMCA</name>
<organism evidence="7 8">
    <name type="scientific">Pomacea canaliculata</name>
    <name type="common">Golden apple snail</name>
    <dbReference type="NCBI Taxonomy" id="400727"/>
    <lineage>
        <taxon>Eukaryota</taxon>
        <taxon>Metazoa</taxon>
        <taxon>Spiralia</taxon>
        <taxon>Lophotrochozoa</taxon>
        <taxon>Mollusca</taxon>
        <taxon>Gastropoda</taxon>
        <taxon>Caenogastropoda</taxon>
        <taxon>Architaenioglossa</taxon>
        <taxon>Ampullarioidea</taxon>
        <taxon>Ampullariidae</taxon>
        <taxon>Pomacea</taxon>
    </lineage>
</organism>
<dbReference type="CDD" id="cd01428">
    <property type="entry name" value="ADK"/>
    <property type="match status" value="1"/>
</dbReference>
<gene>
    <name evidence="7" type="ORF">C0Q70_11502</name>
</gene>
<accession>A0A2T7P657</accession>
<feature type="compositionally biased region" description="Pro residues" evidence="5">
    <location>
        <begin position="560"/>
        <end position="609"/>
    </location>
</feature>
<reference evidence="7 8" key="1">
    <citation type="submission" date="2018-04" db="EMBL/GenBank/DDBJ databases">
        <title>The genome of golden apple snail Pomacea canaliculata provides insight into stress tolerance and invasive adaptation.</title>
        <authorList>
            <person name="Liu C."/>
            <person name="Liu B."/>
            <person name="Ren Y."/>
            <person name="Zhang Y."/>
            <person name="Wang H."/>
            <person name="Li S."/>
            <person name="Jiang F."/>
            <person name="Yin L."/>
            <person name="Zhang G."/>
            <person name="Qian W."/>
            <person name="Fan W."/>
        </authorList>
    </citation>
    <scope>NUCLEOTIDE SEQUENCE [LARGE SCALE GENOMIC DNA]</scope>
    <source>
        <strain evidence="7">SZHN2017</strain>
        <tissue evidence="7">Muscle</tissue>
    </source>
</reference>
<feature type="compositionally biased region" description="Basic and acidic residues" evidence="5">
    <location>
        <begin position="526"/>
        <end position="552"/>
    </location>
</feature>
<protein>
    <recommendedName>
        <fullName evidence="6">AAA+ ATPase domain-containing protein</fullName>
    </recommendedName>
</protein>
<feature type="coiled-coil region" evidence="4">
    <location>
        <begin position="1235"/>
        <end position="1331"/>
    </location>
</feature>
<keyword evidence="3" id="KW-0418">Kinase</keyword>
<dbReference type="InterPro" id="IPR027417">
    <property type="entry name" value="P-loop_NTPase"/>
</dbReference>
<dbReference type="SUPFAM" id="SSF52540">
    <property type="entry name" value="P-loop containing nucleoside triphosphate hydrolases"/>
    <property type="match status" value="4"/>
</dbReference>
<dbReference type="Gene3D" id="3.40.50.300">
    <property type="entry name" value="P-loop containing nucleotide triphosphate hydrolases"/>
    <property type="match status" value="5"/>
</dbReference>
<proteinExistence type="predicted"/>